<evidence type="ECO:0000256" key="4">
    <source>
        <dbReference type="ARBA" id="ARBA00022827"/>
    </source>
</evidence>
<keyword evidence="4" id="KW-0274">FAD</keyword>
<comment type="cofactor">
    <cofactor evidence="1">
        <name>FAD</name>
        <dbReference type="ChEBI" id="CHEBI:57692"/>
    </cofactor>
</comment>
<dbReference type="Pfam" id="PF00441">
    <property type="entry name" value="Acyl-CoA_dh_1"/>
    <property type="match status" value="1"/>
</dbReference>
<reference evidence="9" key="1">
    <citation type="submission" date="2022-11" db="UniProtKB">
        <authorList>
            <consortium name="WormBaseParasite"/>
        </authorList>
    </citation>
    <scope>IDENTIFICATION</scope>
</reference>
<dbReference type="InterPro" id="IPR009100">
    <property type="entry name" value="AcylCoA_DH/oxidase_NM_dom_sf"/>
</dbReference>
<keyword evidence="3" id="KW-0285">Flavoprotein</keyword>
<evidence type="ECO:0000256" key="6">
    <source>
        <dbReference type="ARBA" id="ARBA00049552"/>
    </source>
</evidence>
<evidence type="ECO:0000313" key="9">
    <source>
        <dbReference type="WBParaSite" id="PSU_v2.g10550.t1"/>
    </source>
</evidence>
<evidence type="ECO:0000256" key="2">
    <source>
        <dbReference type="ARBA" id="ARBA00009347"/>
    </source>
</evidence>
<accession>A0A914XVJ1</accession>
<comment type="catalytic activity">
    <reaction evidence="6">
        <text>(2S)-2-methylbutanoyl-CoA + oxidized [electron-transfer flavoprotein] + H(+) = (2E)-2-methylbut-2-enoyl-CoA + reduced [electron-transfer flavoprotein]</text>
        <dbReference type="Rhea" id="RHEA:48256"/>
        <dbReference type="Rhea" id="RHEA-COMP:10685"/>
        <dbReference type="Rhea" id="RHEA-COMP:10686"/>
        <dbReference type="ChEBI" id="CHEBI:15378"/>
        <dbReference type="ChEBI" id="CHEBI:57337"/>
        <dbReference type="ChEBI" id="CHEBI:57692"/>
        <dbReference type="ChEBI" id="CHEBI:58307"/>
        <dbReference type="ChEBI" id="CHEBI:88166"/>
    </reaction>
    <physiologicalReaction direction="left-to-right" evidence="6">
        <dbReference type="Rhea" id="RHEA:48257"/>
    </physiologicalReaction>
</comment>
<dbReference type="AlphaFoldDB" id="A0A914XVJ1"/>
<organism evidence="8 9">
    <name type="scientific">Panagrolaimus superbus</name>
    <dbReference type="NCBI Taxonomy" id="310955"/>
    <lineage>
        <taxon>Eukaryota</taxon>
        <taxon>Metazoa</taxon>
        <taxon>Ecdysozoa</taxon>
        <taxon>Nematoda</taxon>
        <taxon>Chromadorea</taxon>
        <taxon>Rhabditida</taxon>
        <taxon>Tylenchina</taxon>
        <taxon>Panagrolaimomorpha</taxon>
        <taxon>Panagrolaimoidea</taxon>
        <taxon>Panagrolaimidae</taxon>
        <taxon>Panagrolaimus</taxon>
    </lineage>
</organism>
<dbReference type="SUPFAM" id="SSF47203">
    <property type="entry name" value="Acyl-CoA dehydrogenase C-terminal domain-like"/>
    <property type="match status" value="1"/>
</dbReference>
<dbReference type="SUPFAM" id="SSF56645">
    <property type="entry name" value="Acyl-CoA dehydrogenase NM domain-like"/>
    <property type="match status" value="1"/>
</dbReference>
<dbReference type="GO" id="GO:0005739">
    <property type="term" value="C:mitochondrion"/>
    <property type="evidence" value="ECO:0007669"/>
    <property type="project" value="TreeGrafter"/>
</dbReference>
<dbReference type="Gene3D" id="2.40.110.10">
    <property type="entry name" value="Butyryl-CoA Dehydrogenase, subunit A, domain 2"/>
    <property type="match status" value="1"/>
</dbReference>
<dbReference type="PANTHER" id="PTHR43884:SF12">
    <property type="entry name" value="ISOVALERYL-COA DEHYDROGENASE, MITOCHONDRIAL-RELATED"/>
    <property type="match status" value="1"/>
</dbReference>
<keyword evidence="8" id="KW-1185">Reference proteome</keyword>
<proteinExistence type="inferred from homology"/>
<dbReference type="Gene3D" id="1.20.140.10">
    <property type="entry name" value="Butyryl-CoA Dehydrogenase, subunit A, domain 3"/>
    <property type="match status" value="1"/>
</dbReference>
<dbReference type="FunFam" id="1.20.140.10:FF:000001">
    <property type="entry name" value="Acyl-CoA dehydrogenase"/>
    <property type="match status" value="1"/>
</dbReference>
<evidence type="ECO:0000259" key="7">
    <source>
        <dbReference type="Pfam" id="PF00441"/>
    </source>
</evidence>
<dbReference type="PROSITE" id="PS00073">
    <property type="entry name" value="ACYL_COA_DH_2"/>
    <property type="match status" value="1"/>
</dbReference>
<name>A0A914XVJ1_9BILA</name>
<comment type="similarity">
    <text evidence="2">Belongs to the acyl-CoA dehydrogenase family.</text>
</comment>
<dbReference type="PANTHER" id="PTHR43884">
    <property type="entry name" value="ACYL-COA DEHYDROGENASE"/>
    <property type="match status" value="1"/>
</dbReference>
<dbReference type="GO" id="GO:0006552">
    <property type="term" value="P:L-leucine catabolic process"/>
    <property type="evidence" value="ECO:0007669"/>
    <property type="project" value="TreeGrafter"/>
</dbReference>
<dbReference type="InterPro" id="IPR036250">
    <property type="entry name" value="AcylCo_DH-like_C"/>
</dbReference>
<dbReference type="GO" id="GO:0008470">
    <property type="term" value="F:3-methylbutanoyl-CoA dehydrogenase activity"/>
    <property type="evidence" value="ECO:0007669"/>
    <property type="project" value="TreeGrafter"/>
</dbReference>
<dbReference type="WBParaSite" id="PSU_v2.g10550.t1">
    <property type="protein sequence ID" value="PSU_v2.g10550.t1"/>
    <property type="gene ID" value="PSU_v2.g10550"/>
</dbReference>
<evidence type="ECO:0000256" key="1">
    <source>
        <dbReference type="ARBA" id="ARBA00001974"/>
    </source>
</evidence>
<evidence type="ECO:0000256" key="5">
    <source>
        <dbReference type="ARBA" id="ARBA00023002"/>
    </source>
</evidence>
<dbReference type="InterPro" id="IPR046373">
    <property type="entry name" value="Acyl-CoA_Oxase/DH_mid-dom_sf"/>
</dbReference>
<evidence type="ECO:0000256" key="3">
    <source>
        <dbReference type="ARBA" id="ARBA00022630"/>
    </source>
</evidence>
<dbReference type="InterPro" id="IPR006089">
    <property type="entry name" value="Acyl-CoA_DH_CS"/>
</dbReference>
<evidence type="ECO:0000313" key="8">
    <source>
        <dbReference type="Proteomes" id="UP000887577"/>
    </source>
</evidence>
<protein>
    <submittedName>
        <fullName evidence="9">Acyl-CoA dehydrogenase/oxidase C-terminal domain-containing protein</fullName>
    </submittedName>
</protein>
<keyword evidence="5" id="KW-0560">Oxidoreductase</keyword>
<dbReference type="Proteomes" id="UP000887577">
    <property type="component" value="Unplaced"/>
</dbReference>
<sequence length="206" mass="22506">MVLLHLLLKECDYPGFSRGPKLDKVGMRGSNTCELIFDNCEVPAENILGKEGNGVYVLMTGLDVERLVLSGGAMGLIQSACDIAFDYAHQRQAFGSKIGTFQLMQGKLSDMYTSMSSCRSYLYSIARATTSGHISNKDCASVALYLAEEATKVSLDAMQILGGNGYINDYPTGRILRDSKVFAIGGGTAEIRRWLIGRSINDEYMK</sequence>
<dbReference type="InterPro" id="IPR009075">
    <property type="entry name" value="AcylCo_DH/oxidase_C"/>
</dbReference>
<feature type="domain" description="Acyl-CoA dehydrogenase/oxidase C-terminal" evidence="7">
    <location>
        <begin position="52"/>
        <end position="200"/>
    </location>
</feature>